<dbReference type="InterPro" id="IPR001173">
    <property type="entry name" value="Glyco_trans_2-like"/>
</dbReference>
<evidence type="ECO:0000259" key="1">
    <source>
        <dbReference type="Pfam" id="PF00535"/>
    </source>
</evidence>
<feature type="domain" description="Glycosyltransferase 2-like" evidence="1">
    <location>
        <begin position="5"/>
        <end position="114"/>
    </location>
</feature>
<sequence>MKTTTVFTPTYNRAYIIKKLYESLLQQTNSDFEWLIVDDGSTDNTKELIQLFINDGKINIRYYYKINEGKHTAINMGVQKAKGELFFIVDSDDYIADNAIERILYHYFFIKEDINFAGICGLKAYSTGKKVGDEVIFNILNCNSLDFRFKYKIKGDMAEVFRTEILREYKFPDIAGEKFCPEALVWNRISQKYSLRYFYEKIYFCEYLSDGLTAQMVRLRIENVESSLLYYLELNNYNIPIWYKIRASINYWRFAPYSKRDFNKKLKDIGLQKSIIALPLGILFFLKDYIKNG</sequence>
<keyword evidence="2" id="KW-0808">Transferase</keyword>
<dbReference type="AlphaFoldDB" id="A0A5J4R6Q5"/>
<keyword evidence="2" id="KW-0328">Glycosyltransferase</keyword>
<dbReference type="SUPFAM" id="SSF53448">
    <property type="entry name" value="Nucleotide-diphospho-sugar transferases"/>
    <property type="match status" value="1"/>
</dbReference>
<name>A0A5J4R6Q5_9ZZZZ</name>
<dbReference type="CDD" id="cd00761">
    <property type="entry name" value="Glyco_tranf_GTA_type"/>
    <property type="match status" value="1"/>
</dbReference>
<organism evidence="2">
    <name type="scientific">termite gut metagenome</name>
    <dbReference type="NCBI Taxonomy" id="433724"/>
    <lineage>
        <taxon>unclassified sequences</taxon>
        <taxon>metagenomes</taxon>
        <taxon>organismal metagenomes</taxon>
    </lineage>
</organism>
<gene>
    <name evidence="2" type="ORF">EZS27_021852</name>
</gene>
<dbReference type="Pfam" id="PF00535">
    <property type="entry name" value="Glycos_transf_2"/>
    <property type="match status" value="1"/>
</dbReference>
<dbReference type="InterPro" id="IPR029044">
    <property type="entry name" value="Nucleotide-diphossugar_trans"/>
</dbReference>
<dbReference type="Gene3D" id="3.90.550.10">
    <property type="entry name" value="Spore Coat Polysaccharide Biosynthesis Protein SpsA, Chain A"/>
    <property type="match status" value="1"/>
</dbReference>
<dbReference type="EMBL" id="SNRY01001665">
    <property type="protein sequence ID" value="KAA6329328.1"/>
    <property type="molecule type" value="Genomic_DNA"/>
</dbReference>
<dbReference type="PANTHER" id="PTHR22916">
    <property type="entry name" value="GLYCOSYLTRANSFERASE"/>
    <property type="match status" value="1"/>
</dbReference>
<accession>A0A5J4R6Q5</accession>
<dbReference type="PANTHER" id="PTHR22916:SF3">
    <property type="entry name" value="UDP-GLCNAC:BETAGAL BETA-1,3-N-ACETYLGLUCOSAMINYLTRANSFERASE-LIKE PROTEIN 1"/>
    <property type="match status" value="1"/>
</dbReference>
<evidence type="ECO:0000313" key="2">
    <source>
        <dbReference type="EMBL" id="KAA6329328.1"/>
    </source>
</evidence>
<comment type="caution">
    <text evidence="2">The sequence shown here is derived from an EMBL/GenBank/DDBJ whole genome shotgun (WGS) entry which is preliminary data.</text>
</comment>
<proteinExistence type="predicted"/>
<dbReference type="GO" id="GO:0050501">
    <property type="term" value="F:hyaluronan synthase activity"/>
    <property type="evidence" value="ECO:0007669"/>
    <property type="project" value="UniProtKB-EC"/>
</dbReference>
<dbReference type="EC" id="2.4.1.212" evidence="2"/>
<reference evidence="2" key="1">
    <citation type="submission" date="2019-03" db="EMBL/GenBank/DDBJ databases">
        <title>Single cell metagenomics reveals metabolic interactions within the superorganism composed of flagellate Streblomastix strix and complex community of Bacteroidetes bacteria on its surface.</title>
        <authorList>
            <person name="Treitli S.C."/>
            <person name="Kolisko M."/>
            <person name="Husnik F."/>
            <person name="Keeling P."/>
            <person name="Hampl V."/>
        </authorList>
    </citation>
    <scope>NUCLEOTIDE SEQUENCE</scope>
    <source>
        <strain evidence="2">STM</strain>
    </source>
</reference>
<protein>
    <submittedName>
        <fullName evidence="2">Hyaluronan synthase</fullName>
        <ecNumber evidence="2">2.4.1.212</ecNumber>
    </submittedName>
</protein>